<dbReference type="Proteomes" id="UP000309848">
    <property type="component" value="Unassembled WGS sequence"/>
</dbReference>
<evidence type="ECO:0000313" key="4">
    <source>
        <dbReference type="Proteomes" id="UP000309848"/>
    </source>
</evidence>
<proteinExistence type="predicted"/>
<keyword evidence="2" id="KW-1133">Transmembrane helix</keyword>
<organism evidence="3 4">
    <name type="scientific">Sphingomonas naasensis</name>
    <dbReference type="NCBI Taxonomy" id="1344951"/>
    <lineage>
        <taxon>Bacteria</taxon>
        <taxon>Pseudomonadati</taxon>
        <taxon>Pseudomonadota</taxon>
        <taxon>Alphaproteobacteria</taxon>
        <taxon>Sphingomonadales</taxon>
        <taxon>Sphingomonadaceae</taxon>
        <taxon>Sphingomonas</taxon>
    </lineage>
</organism>
<accession>A0A4S1WA44</accession>
<evidence type="ECO:0000256" key="2">
    <source>
        <dbReference type="SAM" id="Phobius"/>
    </source>
</evidence>
<feature type="compositionally biased region" description="Polar residues" evidence="1">
    <location>
        <begin position="12"/>
        <end position="21"/>
    </location>
</feature>
<name>A0A4S1WA44_9SPHN</name>
<feature type="transmembrane region" description="Helical" evidence="2">
    <location>
        <begin position="114"/>
        <end position="135"/>
    </location>
</feature>
<comment type="caution">
    <text evidence="3">The sequence shown here is derived from an EMBL/GenBank/DDBJ whole genome shotgun (WGS) entry which is preliminary data.</text>
</comment>
<dbReference type="AlphaFoldDB" id="A0A4S1WA44"/>
<keyword evidence="2" id="KW-0472">Membrane</keyword>
<dbReference type="OrthoDB" id="69012at2"/>
<protein>
    <submittedName>
        <fullName evidence="3">Uncharacterized protein</fullName>
    </submittedName>
</protein>
<gene>
    <name evidence="3" type="ORF">E5A74_18935</name>
</gene>
<dbReference type="RefSeq" id="WP_135987201.1">
    <property type="nucleotide sequence ID" value="NZ_JAASQM010000003.1"/>
</dbReference>
<evidence type="ECO:0000256" key="1">
    <source>
        <dbReference type="SAM" id="MobiDB-lite"/>
    </source>
</evidence>
<feature type="region of interest" description="Disordered" evidence="1">
    <location>
        <begin position="1"/>
        <end position="23"/>
    </location>
</feature>
<evidence type="ECO:0000313" key="3">
    <source>
        <dbReference type="EMBL" id="TGX38297.1"/>
    </source>
</evidence>
<reference evidence="3 4" key="1">
    <citation type="submission" date="2019-04" db="EMBL/GenBank/DDBJ databases">
        <title>Sphingomonas psychrotolerans sp. nov., isolated from soil in the Tianshan Mountains, Xinjiang, China.</title>
        <authorList>
            <person name="Luo Y."/>
            <person name="Sheng H."/>
        </authorList>
    </citation>
    <scope>NUCLEOTIDE SEQUENCE [LARGE SCALE GENOMIC DNA]</scope>
    <source>
        <strain evidence="3 4">KIS18-15</strain>
    </source>
</reference>
<sequence length="141" mass="15224">METHTEVRVPPAQTTPSTPSGRRTIHAYPALVTEGIPGHYFLADLGGPPAPDIRVGRHDRRVSADRWRIAASKCQSATAGVRMTKTPRGNSMLCVAAMPRDWPRPDDPLPESRIVIGGCAVLIAIAIAIMLYSSIAPFLTE</sequence>
<keyword evidence="4" id="KW-1185">Reference proteome</keyword>
<keyword evidence="2" id="KW-0812">Transmembrane</keyword>
<dbReference type="EMBL" id="SRXU01000010">
    <property type="protein sequence ID" value="TGX38297.1"/>
    <property type="molecule type" value="Genomic_DNA"/>
</dbReference>